<dbReference type="Proteomes" id="UP000245591">
    <property type="component" value="Unassembled WGS sequence"/>
</dbReference>
<dbReference type="AlphaFoldDB" id="A0A2U1J8I0"/>
<comment type="caution">
    <text evidence="2">The sequence shown here is derived from an EMBL/GenBank/DDBJ whole genome shotgun (WGS) entry which is preliminary data.</text>
</comment>
<name>A0A2U1J8I0_SMIAN</name>
<gene>
    <name evidence="2" type="ORF">BB558_002570</name>
</gene>
<accession>A0A2U1J8I0</accession>
<keyword evidence="3" id="KW-1185">Reference proteome</keyword>
<protein>
    <submittedName>
        <fullName evidence="2">Uncharacterized protein</fullName>
    </submittedName>
</protein>
<evidence type="ECO:0000313" key="2">
    <source>
        <dbReference type="EMBL" id="PWA01329.1"/>
    </source>
</evidence>
<feature type="compositionally biased region" description="Low complexity" evidence="1">
    <location>
        <begin position="106"/>
        <end position="117"/>
    </location>
</feature>
<evidence type="ECO:0000313" key="3">
    <source>
        <dbReference type="Proteomes" id="UP000245591"/>
    </source>
</evidence>
<evidence type="ECO:0000256" key="1">
    <source>
        <dbReference type="SAM" id="MobiDB-lite"/>
    </source>
</evidence>
<proteinExistence type="predicted"/>
<sequence>MNFVVFFFIFFVRSQQPIGLGSCIPKTFDCEGNSGEGNGYYFCDESGTKYPLKCRQGTACIKYNGSISCDQTINISNPSTSNPMNSTAINNNSTINNSTINNSTINNSTINNSTSNIPTKNPMSDEDMDSQVSESCRNGGTNGYYCPGDSGNYKYYYSCFNKQARKINCPNGSSCIRNVNGVYCGYKT</sequence>
<dbReference type="EMBL" id="MBFU01000188">
    <property type="protein sequence ID" value="PWA01329.1"/>
    <property type="molecule type" value="Genomic_DNA"/>
</dbReference>
<organism evidence="2 3">
    <name type="scientific">Smittium angustum</name>
    <dbReference type="NCBI Taxonomy" id="133377"/>
    <lineage>
        <taxon>Eukaryota</taxon>
        <taxon>Fungi</taxon>
        <taxon>Fungi incertae sedis</taxon>
        <taxon>Zoopagomycota</taxon>
        <taxon>Kickxellomycotina</taxon>
        <taxon>Harpellomycetes</taxon>
        <taxon>Harpellales</taxon>
        <taxon>Legeriomycetaceae</taxon>
        <taxon>Smittium</taxon>
    </lineage>
</organism>
<feature type="region of interest" description="Disordered" evidence="1">
    <location>
        <begin position="106"/>
        <end position="135"/>
    </location>
</feature>
<reference evidence="2 3" key="1">
    <citation type="journal article" date="2018" name="MBio">
        <title>Comparative Genomics Reveals the Core Gene Toolbox for the Fungus-Insect Symbiosis.</title>
        <authorList>
            <person name="Wang Y."/>
            <person name="Stata M."/>
            <person name="Wang W."/>
            <person name="Stajich J.E."/>
            <person name="White M.M."/>
            <person name="Moncalvo J.M."/>
        </authorList>
    </citation>
    <scope>NUCLEOTIDE SEQUENCE [LARGE SCALE GENOMIC DNA]</scope>
    <source>
        <strain evidence="2 3">AUS-126-30</strain>
    </source>
</reference>